<protein>
    <recommendedName>
        <fullName evidence="2">MACPF domain-containing protein</fullName>
    </recommendedName>
</protein>
<accession>A0A815E6W8</accession>
<evidence type="ECO:0000313" key="3">
    <source>
        <dbReference type="EMBL" id="CAF1015431.1"/>
    </source>
</evidence>
<dbReference type="Proteomes" id="UP000663829">
    <property type="component" value="Unassembled WGS sequence"/>
</dbReference>
<dbReference type="InterPro" id="IPR020864">
    <property type="entry name" value="MACPF"/>
</dbReference>
<evidence type="ECO:0000256" key="1">
    <source>
        <dbReference type="SAM" id="SignalP"/>
    </source>
</evidence>
<keyword evidence="1" id="KW-0732">Signal</keyword>
<dbReference type="EMBL" id="CAJOBA010006833">
    <property type="protein sequence ID" value="CAF3784490.1"/>
    <property type="molecule type" value="Genomic_DNA"/>
</dbReference>
<dbReference type="Proteomes" id="UP000682733">
    <property type="component" value="Unassembled WGS sequence"/>
</dbReference>
<dbReference type="SMART" id="SM00457">
    <property type="entry name" value="MACPF"/>
    <property type="match status" value="1"/>
</dbReference>
<sequence length="541" mass="60059">MLQLLSIIFLLTSVQFTKGTSDTYLIYEKVGQYLRNYEMKTKQAIDHNSIYGLENSNKIGMGYNPVYGSPVCYTGVCQMEGFAQPIFKLQYQSSAPGSCTNKLVPNFVAADCLPSFVTSASTEVINTLKQLSESISNKIEVSIGAKYGQFSFGYTNSRETNYMVDNIVQNNLTLMYTTAQVSHIKLSMFEPLSDIFNHVIDNLPCCDSNDYDTEKYIRDYIFSYFGYTYVSTLLLGGIVQQNIFMNHDSYKRLESRNISTKNAAKVEFNILSSGVSVENSQAKTEHQEFMKEVKNSYGTILGGDPSIQDINEWSKTVPSNPVIIKFGIREIFDLLNKRRFPNDPQIQNKSKLIEEVLTKYIAQPLFCYNNCVDKSHGTCESSGYFQFGICKCNQNWTGLGRKTWAGADFTVCYKATTTKNSSSIVGGLCGLNNSGGKQSASIPCNNSIAGTCPNYIQSGYSLARSSLTVNGVLKYPTGFCYKSNSAYPDLPGTLCGIQWAQSVDGPACGGYNPGLSQCPPGYSVQLWVLEYGTRFHLCAKR</sequence>
<evidence type="ECO:0000313" key="6">
    <source>
        <dbReference type="EMBL" id="CAF4139842.1"/>
    </source>
</evidence>
<dbReference type="EMBL" id="CAJOBC010040074">
    <property type="protein sequence ID" value="CAF4139842.1"/>
    <property type="molecule type" value="Genomic_DNA"/>
</dbReference>
<feature type="domain" description="MACPF" evidence="2">
    <location>
        <begin position="42"/>
        <end position="368"/>
    </location>
</feature>
<proteinExistence type="predicted"/>
<dbReference type="EMBL" id="CAJNOQ010012716">
    <property type="protein sequence ID" value="CAF1306279.1"/>
    <property type="molecule type" value="Genomic_DNA"/>
</dbReference>
<dbReference type="Proteomes" id="UP000677228">
    <property type="component" value="Unassembled WGS sequence"/>
</dbReference>
<reference evidence="4" key="1">
    <citation type="submission" date="2021-02" db="EMBL/GenBank/DDBJ databases">
        <authorList>
            <person name="Nowell W R."/>
        </authorList>
    </citation>
    <scope>NUCLEOTIDE SEQUENCE</scope>
</reference>
<dbReference type="PROSITE" id="PS51412">
    <property type="entry name" value="MACPF_2"/>
    <property type="match status" value="1"/>
</dbReference>
<name>A0A815E6W8_9BILA</name>
<gene>
    <name evidence="4" type="ORF">GPM918_LOCUS28772</name>
    <name evidence="3" type="ORF">OVA965_LOCUS15257</name>
    <name evidence="6" type="ORF">SRO942_LOCUS29298</name>
    <name evidence="5" type="ORF">TMI583_LOCUS15263</name>
</gene>
<evidence type="ECO:0000313" key="5">
    <source>
        <dbReference type="EMBL" id="CAF3784490.1"/>
    </source>
</evidence>
<feature type="chain" id="PRO_5035605133" description="MACPF domain-containing protein" evidence="1">
    <location>
        <begin position="20"/>
        <end position="541"/>
    </location>
</feature>
<dbReference type="Pfam" id="PF01823">
    <property type="entry name" value="MACPF"/>
    <property type="match status" value="1"/>
</dbReference>
<keyword evidence="7" id="KW-1185">Reference proteome</keyword>
<evidence type="ECO:0000313" key="7">
    <source>
        <dbReference type="Proteomes" id="UP000663829"/>
    </source>
</evidence>
<dbReference type="Proteomes" id="UP000681722">
    <property type="component" value="Unassembled WGS sequence"/>
</dbReference>
<evidence type="ECO:0000259" key="2">
    <source>
        <dbReference type="PROSITE" id="PS51412"/>
    </source>
</evidence>
<comment type="caution">
    <text evidence="4">The sequence shown here is derived from an EMBL/GenBank/DDBJ whole genome shotgun (WGS) entry which is preliminary data.</text>
</comment>
<organism evidence="4 7">
    <name type="scientific">Didymodactylos carnosus</name>
    <dbReference type="NCBI Taxonomy" id="1234261"/>
    <lineage>
        <taxon>Eukaryota</taxon>
        <taxon>Metazoa</taxon>
        <taxon>Spiralia</taxon>
        <taxon>Gnathifera</taxon>
        <taxon>Rotifera</taxon>
        <taxon>Eurotatoria</taxon>
        <taxon>Bdelloidea</taxon>
        <taxon>Philodinida</taxon>
        <taxon>Philodinidae</taxon>
        <taxon>Didymodactylos</taxon>
    </lineage>
</organism>
<dbReference type="OrthoDB" id="6130531at2759"/>
<evidence type="ECO:0000313" key="4">
    <source>
        <dbReference type="EMBL" id="CAF1306279.1"/>
    </source>
</evidence>
<feature type="signal peptide" evidence="1">
    <location>
        <begin position="1"/>
        <end position="19"/>
    </location>
</feature>
<dbReference type="EMBL" id="CAJNOK010006824">
    <property type="protein sequence ID" value="CAF1015431.1"/>
    <property type="molecule type" value="Genomic_DNA"/>
</dbReference>
<dbReference type="AlphaFoldDB" id="A0A815E6W8"/>